<keyword evidence="5" id="KW-1185">Reference proteome</keyword>
<reference evidence="5" key="1">
    <citation type="submission" date="2017-02" db="EMBL/GenBank/DDBJ databases">
        <authorList>
            <person name="Varghese N."/>
            <person name="Submissions S."/>
        </authorList>
    </citation>
    <scope>NUCLEOTIDE SEQUENCE [LARGE SCALE GENOMIC DNA]</scope>
    <source>
        <strain evidence="5">ATCC 35199</strain>
    </source>
</reference>
<evidence type="ECO:0000313" key="4">
    <source>
        <dbReference type="EMBL" id="SKB24923.1"/>
    </source>
</evidence>
<dbReference type="GO" id="GO:0016829">
    <property type="term" value="F:lyase activity"/>
    <property type="evidence" value="ECO:0007669"/>
    <property type="project" value="UniProtKB-KW"/>
</dbReference>
<dbReference type="OrthoDB" id="9786940at2"/>
<dbReference type="EMBL" id="FUYN01000001">
    <property type="protein sequence ID" value="SKB24923.1"/>
    <property type="molecule type" value="Genomic_DNA"/>
</dbReference>
<sequence length="378" mass="43534">MRHYMHLSDSELNKIFYKKPEAFDNTTKKNQLRYALGATLYLPATKYIAPYLLEKRYSHLTSFVMCFENLIEERNINIAEKTLLNTLRTLKMAENENRINKDELPLFFIHVKDPLQFERLYEILIKEKDIISYISGFFLPKFNSNNADAYLSTVKKIRLISEYIYALPIIESKEIISLASRISELITLEKTIFEYRDMILGIRIGGSYINSVLGVNSLEAMSIYDVGITASIIYDIINSFINLSYEDIAIYSSSWDKKITSFQTVSKSSNAFDQNKVIYNHAFTHDPSLDGFIREILLDKLNGCVGKTVVYPNQISIVNALYSVERKDYELALSINSSNEPSLNYGEQINNKIWSNKILSLSKIYGVLNENYSAVDLF</sequence>
<keyword evidence="2" id="KW-0479">Metal-binding</keyword>
<keyword evidence="4" id="KW-0456">Lyase</keyword>
<accession>A0A1T4ZRH6</accession>
<dbReference type="Pfam" id="PF15617">
    <property type="entry name" value="C-C_Bond_Lyase"/>
    <property type="match status" value="1"/>
</dbReference>
<protein>
    <submittedName>
        <fullName evidence="4">Citrate lyase beta subunit</fullName>
    </submittedName>
</protein>
<gene>
    <name evidence="4" type="ORF">SAMN02745120_0216</name>
</gene>
<dbReference type="PANTHER" id="PTHR32308">
    <property type="entry name" value="LYASE BETA SUBUNIT, PUTATIVE (AFU_ORTHOLOGUE AFUA_4G13030)-RELATED"/>
    <property type="match status" value="1"/>
</dbReference>
<dbReference type="GO" id="GO:0000287">
    <property type="term" value="F:magnesium ion binding"/>
    <property type="evidence" value="ECO:0007669"/>
    <property type="project" value="TreeGrafter"/>
</dbReference>
<evidence type="ECO:0000313" key="5">
    <source>
        <dbReference type="Proteomes" id="UP000243406"/>
    </source>
</evidence>
<dbReference type="Proteomes" id="UP000243406">
    <property type="component" value="Unassembled WGS sequence"/>
</dbReference>
<evidence type="ECO:0000256" key="3">
    <source>
        <dbReference type="ARBA" id="ARBA00022842"/>
    </source>
</evidence>
<dbReference type="RefSeq" id="WP_079588220.1">
    <property type="nucleotide sequence ID" value="NZ_FUYN01000001.1"/>
</dbReference>
<dbReference type="InterPro" id="IPR039480">
    <property type="entry name" value="C-C_Bond_Lyase-like"/>
</dbReference>
<evidence type="ECO:0000256" key="1">
    <source>
        <dbReference type="ARBA" id="ARBA00001946"/>
    </source>
</evidence>
<keyword evidence="3" id="KW-0460">Magnesium</keyword>
<name>A0A1T4ZRH6_9FIRM</name>
<evidence type="ECO:0000256" key="2">
    <source>
        <dbReference type="ARBA" id="ARBA00022723"/>
    </source>
</evidence>
<comment type="cofactor">
    <cofactor evidence="1">
        <name>Mg(2+)</name>
        <dbReference type="ChEBI" id="CHEBI:18420"/>
    </cofactor>
</comment>
<dbReference type="PANTHER" id="PTHR32308:SF10">
    <property type="entry name" value="CITRATE LYASE SUBUNIT BETA"/>
    <property type="match status" value="1"/>
</dbReference>
<organism evidence="4 5">
    <name type="scientific">Acetoanaerobium noterae</name>
    <dbReference type="NCBI Taxonomy" id="745369"/>
    <lineage>
        <taxon>Bacteria</taxon>
        <taxon>Bacillati</taxon>
        <taxon>Bacillota</taxon>
        <taxon>Clostridia</taxon>
        <taxon>Peptostreptococcales</taxon>
        <taxon>Filifactoraceae</taxon>
        <taxon>Acetoanaerobium</taxon>
    </lineage>
</organism>
<dbReference type="GO" id="GO:0006107">
    <property type="term" value="P:oxaloacetate metabolic process"/>
    <property type="evidence" value="ECO:0007669"/>
    <property type="project" value="TreeGrafter"/>
</dbReference>
<proteinExistence type="predicted"/>
<dbReference type="AlphaFoldDB" id="A0A1T4ZRH6"/>